<dbReference type="InterPro" id="IPR003441">
    <property type="entry name" value="NAC-dom"/>
</dbReference>
<dbReference type="SUPFAM" id="SSF101941">
    <property type="entry name" value="NAC domain"/>
    <property type="match status" value="1"/>
</dbReference>
<protein>
    <recommendedName>
        <fullName evidence="6">NAC domain-containing protein</fullName>
    </recommendedName>
</protein>
<dbReference type="Proteomes" id="UP000030689">
    <property type="component" value="Unassembled WGS sequence"/>
</dbReference>
<dbReference type="KEGG" id="eus:EUTSA_v10017577mg"/>
<dbReference type="GO" id="GO:0006355">
    <property type="term" value="P:regulation of DNA-templated transcription"/>
    <property type="evidence" value="ECO:0007669"/>
    <property type="project" value="InterPro"/>
</dbReference>
<dbReference type="Gramene" id="ESQ52770">
    <property type="protein sequence ID" value="ESQ52770"/>
    <property type="gene ID" value="EUTSA_v10017577mg"/>
</dbReference>
<organism evidence="7 8">
    <name type="scientific">Eutrema salsugineum</name>
    <name type="common">Saltwater cress</name>
    <name type="synonym">Sisymbrium salsugineum</name>
    <dbReference type="NCBI Taxonomy" id="72664"/>
    <lineage>
        <taxon>Eukaryota</taxon>
        <taxon>Viridiplantae</taxon>
        <taxon>Streptophyta</taxon>
        <taxon>Embryophyta</taxon>
        <taxon>Tracheophyta</taxon>
        <taxon>Spermatophyta</taxon>
        <taxon>Magnoliopsida</taxon>
        <taxon>eudicotyledons</taxon>
        <taxon>Gunneridae</taxon>
        <taxon>Pentapetalae</taxon>
        <taxon>rosids</taxon>
        <taxon>malvids</taxon>
        <taxon>Brassicales</taxon>
        <taxon>Brassicaceae</taxon>
        <taxon>Eutremeae</taxon>
        <taxon>Eutrema</taxon>
    </lineage>
</organism>
<keyword evidence="1" id="KW-0805">Transcription regulation</keyword>
<keyword evidence="8" id="KW-1185">Reference proteome</keyword>
<evidence type="ECO:0000313" key="7">
    <source>
        <dbReference type="EMBL" id="ESQ52770.1"/>
    </source>
</evidence>
<evidence type="ECO:0000256" key="4">
    <source>
        <dbReference type="ARBA" id="ARBA00023242"/>
    </source>
</evidence>
<proteinExistence type="predicted"/>
<dbReference type="GO" id="GO:0003677">
    <property type="term" value="F:DNA binding"/>
    <property type="evidence" value="ECO:0007669"/>
    <property type="project" value="UniProtKB-KW"/>
</dbReference>
<keyword evidence="4" id="KW-0539">Nucleus</keyword>
<feature type="domain" description="NAC" evidence="6">
    <location>
        <begin position="1"/>
        <end position="136"/>
    </location>
</feature>
<keyword evidence="2" id="KW-0238">DNA-binding</keyword>
<evidence type="ECO:0000256" key="3">
    <source>
        <dbReference type="ARBA" id="ARBA00023163"/>
    </source>
</evidence>
<evidence type="ECO:0000256" key="2">
    <source>
        <dbReference type="ARBA" id="ARBA00023125"/>
    </source>
</evidence>
<dbReference type="EMBL" id="KI517385">
    <property type="protein sequence ID" value="ESQ52770.1"/>
    <property type="molecule type" value="Genomic_DNA"/>
</dbReference>
<evidence type="ECO:0000259" key="6">
    <source>
        <dbReference type="PROSITE" id="PS51005"/>
    </source>
</evidence>
<gene>
    <name evidence="7" type="ORF">EUTSA_v10017577mg</name>
</gene>
<sequence length="221" mass="25599">MYKDEPWLLFFFCSKEPWLLDHVNNDLFYENQWYYFVPRPKIGGKKPKRTVPGRGEIEGGTWRSVTSKKEIVNKKNQEGGLHSGAHDNLVLCKIRYNTDKKLKPEVGDQAPRLRNNVQVREDEEVDLTGFANVLEDMLVEGEEHGDVTQQQQQQDPPIFPPLHQGHDSGSETPMMTQSNDNNNMTMWTQSNDNNNMNQWDDFDFDGLENLMLDVDELIAVE</sequence>
<dbReference type="AlphaFoldDB" id="V4LQA2"/>
<keyword evidence="3" id="KW-0804">Transcription</keyword>
<dbReference type="Gene3D" id="2.170.150.80">
    <property type="entry name" value="NAC domain"/>
    <property type="match status" value="1"/>
</dbReference>
<dbReference type="PROSITE" id="PS51005">
    <property type="entry name" value="NAC"/>
    <property type="match status" value="1"/>
</dbReference>
<reference evidence="7 8" key="1">
    <citation type="journal article" date="2013" name="Front. Plant Sci.">
        <title>The Reference Genome of the Halophytic Plant Eutrema salsugineum.</title>
        <authorList>
            <person name="Yang R."/>
            <person name="Jarvis D.E."/>
            <person name="Chen H."/>
            <person name="Beilstein M.A."/>
            <person name="Grimwood J."/>
            <person name="Jenkins J."/>
            <person name="Shu S."/>
            <person name="Prochnik S."/>
            <person name="Xin M."/>
            <person name="Ma C."/>
            <person name="Schmutz J."/>
            <person name="Wing R.A."/>
            <person name="Mitchell-Olds T."/>
            <person name="Schumaker K.S."/>
            <person name="Wang X."/>
        </authorList>
    </citation>
    <scope>NUCLEOTIDE SEQUENCE [LARGE SCALE GENOMIC DNA]</scope>
</reference>
<accession>V4LQA2</accession>
<evidence type="ECO:0000256" key="5">
    <source>
        <dbReference type="SAM" id="MobiDB-lite"/>
    </source>
</evidence>
<feature type="region of interest" description="Disordered" evidence="5">
    <location>
        <begin position="144"/>
        <end position="175"/>
    </location>
</feature>
<name>V4LQA2_EUTSA</name>
<feature type="non-terminal residue" evidence="7">
    <location>
        <position position="221"/>
    </location>
</feature>
<dbReference type="STRING" id="72664.V4LQA2"/>
<evidence type="ECO:0000256" key="1">
    <source>
        <dbReference type="ARBA" id="ARBA00023015"/>
    </source>
</evidence>
<dbReference type="InterPro" id="IPR036093">
    <property type="entry name" value="NAC_dom_sf"/>
</dbReference>
<dbReference type="Pfam" id="PF02365">
    <property type="entry name" value="NAM"/>
    <property type="match status" value="1"/>
</dbReference>
<evidence type="ECO:0000313" key="8">
    <source>
        <dbReference type="Proteomes" id="UP000030689"/>
    </source>
</evidence>